<comment type="catalytic activity">
    <reaction evidence="1 9">
        <text>N-(5-phospho-beta-D-ribosyl)anthranilate = 1-(2-carboxyphenylamino)-1-deoxy-D-ribulose 5-phosphate</text>
        <dbReference type="Rhea" id="RHEA:21540"/>
        <dbReference type="ChEBI" id="CHEBI:18277"/>
        <dbReference type="ChEBI" id="CHEBI:58613"/>
        <dbReference type="EC" id="5.3.1.24"/>
    </reaction>
</comment>
<accession>A0A1G1KYJ2</accession>
<comment type="caution">
    <text evidence="11">The sequence shown here is derived from an EMBL/GenBank/DDBJ whole genome shotgun (WGS) entry which is preliminary data.</text>
</comment>
<dbReference type="PANTHER" id="PTHR42894">
    <property type="entry name" value="N-(5'-PHOSPHORIBOSYL)ANTHRANILATE ISOMERASE"/>
    <property type="match status" value="1"/>
</dbReference>
<keyword evidence="6 9" id="KW-0822">Tryptophan biosynthesis</keyword>
<evidence type="ECO:0000256" key="6">
    <source>
        <dbReference type="ARBA" id="ARBA00022822"/>
    </source>
</evidence>
<protein>
    <recommendedName>
        <fullName evidence="4 9">N-(5'-phosphoribosyl)anthranilate isomerase</fullName>
        <shortName evidence="9">PRAI</shortName>
        <ecNumber evidence="3 9">5.3.1.24</ecNumber>
    </recommendedName>
</protein>
<dbReference type="UniPathway" id="UPA00035">
    <property type="reaction ID" value="UER00042"/>
</dbReference>
<evidence type="ECO:0000256" key="2">
    <source>
        <dbReference type="ARBA" id="ARBA00004664"/>
    </source>
</evidence>
<dbReference type="EMBL" id="MHFR01000037">
    <property type="protein sequence ID" value="OGW97995.1"/>
    <property type="molecule type" value="Genomic_DNA"/>
</dbReference>
<evidence type="ECO:0000313" key="12">
    <source>
        <dbReference type="Proteomes" id="UP000178187"/>
    </source>
</evidence>
<dbReference type="InterPro" id="IPR001240">
    <property type="entry name" value="PRAI_dom"/>
</dbReference>
<dbReference type="EC" id="5.3.1.24" evidence="3 9"/>
<dbReference type="GO" id="GO:0000162">
    <property type="term" value="P:L-tryptophan biosynthetic process"/>
    <property type="evidence" value="ECO:0007669"/>
    <property type="project" value="UniProtKB-UniRule"/>
</dbReference>
<keyword evidence="5 9" id="KW-0028">Amino-acid biosynthesis</keyword>
<dbReference type="Proteomes" id="UP000178187">
    <property type="component" value="Unassembled WGS sequence"/>
</dbReference>
<dbReference type="AlphaFoldDB" id="A0A1G1KYJ2"/>
<evidence type="ECO:0000259" key="10">
    <source>
        <dbReference type="Pfam" id="PF00697"/>
    </source>
</evidence>
<evidence type="ECO:0000256" key="1">
    <source>
        <dbReference type="ARBA" id="ARBA00001164"/>
    </source>
</evidence>
<feature type="domain" description="N-(5'phosphoribosyl) anthranilate isomerase (PRAI)" evidence="10">
    <location>
        <begin position="4"/>
        <end position="201"/>
    </location>
</feature>
<comment type="pathway">
    <text evidence="2 9">Amino-acid biosynthesis; L-tryptophan biosynthesis; L-tryptophan from chorismate: step 3/5.</text>
</comment>
<comment type="similarity">
    <text evidence="9">Belongs to the TrpF family.</text>
</comment>
<sequence>MPKIKICGNTNFDDVKLAIDLGADYLGFVFAESKRKIDPVVAKSIIGKFPHFKTFVGVFANQSKDEVASIANLLGLKWLQFHGDETSRHCDYFTDKGFNVIKTFRIKDRMSLKRLEEYNVEAFLFDTYSKNELGGTGKTFDWKIIEDKPYVREKLFLAGGLTVDNIDAALSTIKPYAVDTASGIEKSIGQKNHDLLRKMIEKVKAVQYSYK</sequence>
<dbReference type="Pfam" id="PF00697">
    <property type="entry name" value="PRAI"/>
    <property type="match status" value="1"/>
</dbReference>
<dbReference type="GO" id="GO:0004640">
    <property type="term" value="F:phosphoribosylanthranilate isomerase activity"/>
    <property type="evidence" value="ECO:0007669"/>
    <property type="project" value="UniProtKB-UniRule"/>
</dbReference>
<evidence type="ECO:0000256" key="5">
    <source>
        <dbReference type="ARBA" id="ARBA00022605"/>
    </source>
</evidence>
<keyword evidence="7 9" id="KW-0057">Aromatic amino acid biosynthesis</keyword>
<dbReference type="CDD" id="cd00405">
    <property type="entry name" value="PRAI"/>
    <property type="match status" value="1"/>
</dbReference>
<organism evidence="11 12">
    <name type="scientific">Candidatus Danuiimicrobium aquiferis</name>
    <dbReference type="NCBI Taxonomy" id="1801832"/>
    <lineage>
        <taxon>Bacteria</taxon>
        <taxon>Pseudomonadati</taxon>
        <taxon>Candidatus Omnitrophota</taxon>
        <taxon>Candidatus Danuiimicrobium</taxon>
    </lineage>
</organism>
<evidence type="ECO:0000256" key="7">
    <source>
        <dbReference type="ARBA" id="ARBA00023141"/>
    </source>
</evidence>
<dbReference type="PANTHER" id="PTHR42894:SF1">
    <property type="entry name" value="N-(5'-PHOSPHORIBOSYL)ANTHRANILATE ISOMERASE"/>
    <property type="match status" value="1"/>
</dbReference>
<evidence type="ECO:0000256" key="4">
    <source>
        <dbReference type="ARBA" id="ARBA00022272"/>
    </source>
</evidence>
<dbReference type="InterPro" id="IPR044643">
    <property type="entry name" value="TrpF_fam"/>
</dbReference>
<keyword evidence="8 9" id="KW-0413">Isomerase</keyword>
<evidence type="ECO:0000256" key="9">
    <source>
        <dbReference type="HAMAP-Rule" id="MF_00135"/>
    </source>
</evidence>
<dbReference type="Gene3D" id="3.20.20.70">
    <property type="entry name" value="Aldolase class I"/>
    <property type="match status" value="1"/>
</dbReference>
<evidence type="ECO:0000256" key="8">
    <source>
        <dbReference type="ARBA" id="ARBA00023235"/>
    </source>
</evidence>
<reference evidence="11 12" key="1">
    <citation type="journal article" date="2016" name="Nat. Commun.">
        <title>Thousands of microbial genomes shed light on interconnected biogeochemical processes in an aquifer system.</title>
        <authorList>
            <person name="Anantharaman K."/>
            <person name="Brown C.T."/>
            <person name="Hug L.A."/>
            <person name="Sharon I."/>
            <person name="Castelle C.J."/>
            <person name="Probst A.J."/>
            <person name="Thomas B.C."/>
            <person name="Singh A."/>
            <person name="Wilkins M.J."/>
            <person name="Karaoz U."/>
            <person name="Brodie E.L."/>
            <person name="Williams K.H."/>
            <person name="Hubbard S.S."/>
            <person name="Banfield J.F."/>
        </authorList>
    </citation>
    <scope>NUCLEOTIDE SEQUENCE [LARGE SCALE GENOMIC DNA]</scope>
</reference>
<evidence type="ECO:0000256" key="3">
    <source>
        <dbReference type="ARBA" id="ARBA00012572"/>
    </source>
</evidence>
<dbReference type="HAMAP" id="MF_00135">
    <property type="entry name" value="PRAI"/>
    <property type="match status" value="1"/>
</dbReference>
<evidence type="ECO:0000313" key="11">
    <source>
        <dbReference type="EMBL" id="OGW97995.1"/>
    </source>
</evidence>
<dbReference type="InterPro" id="IPR013785">
    <property type="entry name" value="Aldolase_TIM"/>
</dbReference>
<name>A0A1G1KYJ2_9BACT</name>
<dbReference type="SUPFAM" id="SSF51366">
    <property type="entry name" value="Ribulose-phoshate binding barrel"/>
    <property type="match status" value="1"/>
</dbReference>
<proteinExistence type="inferred from homology"/>
<gene>
    <name evidence="9" type="primary">trpF</name>
    <name evidence="11" type="ORF">A3G33_07090</name>
</gene>
<dbReference type="InterPro" id="IPR011060">
    <property type="entry name" value="RibuloseP-bd_barrel"/>
</dbReference>